<proteinExistence type="predicted"/>
<keyword evidence="3" id="KW-1185">Reference proteome</keyword>
<dbReference type="OrthoDB" id="5393968at2"/>
<dbReference type="GO" id="GO:0006352">
    <property type="term" value="P:DNA-templated transcription initiation"/>
    <property type="evidence" value="ECO:0007669"/>
    <property type="project" value="InterPro"/>
</dbReference>
<dbReference type="SUPFAM" id="SSF88659">
    <property type="entry name" value="Sigma3 and sigma4 domains of RNA polymerase sigma factors"/>
    <property type="match status" value="1"/>
</dbReference>
<organism evidence="2 3">
    <name type="scientific">Geobacter argillaceus</name>
    <dbReference type="NCBI Taxonomy" id="345631"/>
    <lineage>
        <taxon>Bacteria</taxon>
        <taxon>Pseudomonadati</taxon>
        <taxon>Thermodesulfobacteriota</taxon>
        <taxon>Desulfuromonadia</taxon>
        <taxon>Geobacterales</taxon>
        <taxon>Geobacteraceae</taxon>
        <taxon>Geobacter</taxon>
    </lineage>
</organism>
<dbReference type="InterPro" id="IPR007630">
    <property type="entry name" value="RNA_pol_sigma70_r4"/>
</dbReference>
<feature type="domain" description="RNA polymerase sigma-70 region 4" evidence="1">
    <location>
        <begin position="124"/>
        <end position="172"/>
    </location>
</feature>
<dbReference type="Gene3D" id="1.10.10.10">
    <property type="entry name" value="Winged helix-like DNA-binding domain superfamily/Winged helix DNA-binding domain"/>
    <property type="match status" value="1"/>
</dbReference>
<dbReference type="InterPro" id="IPR013324">
    <property type="entry name" value="RNA_pol_sigma_r3/r4-like"/>
</dbReference>
<dbReference type="Proteomes" id="UP000319449">
    <property type="component" value="Unassembled WGS sequence"/>
</dbReference>
<sequence length="186" mass="21426">MDYLAAVEWVRKNEAVIKGNIVKYRNFSPYEECDYMQEAFEAAMIATLRVKTKEISFEAAFWKIFRRQISLFTPNPDDSSNGSNSVPSHLCSVDLDSISMKQRTKRRRKKPDIEAIYHAVCHFLTEKEQQILHMSLGISDEGRLSNYEIAERLGCSVANVRDIIGRAHRRLKALVMKGTIDPSRLR</sequence>
<dbReference type="AlphaFoldDB" id="A0A562VPJ9"/>
<evidence type="ECO:0000313" key="3">
    <source>
        <dbReference type="Proteomes" id="UP000319449"/>
    </source>
</evidence>
<dbReference type="InterPro" id="IPR036388">
    <property type="entry name" value="WH-like_DNA-bd_sf"/>
</dbReference>
<dbReference type="EMBL" id="VLLN01000007">
    <property type="protein sequence ID" value="TWJ19681.1"/>
    <property type="molecule type" value="Genomic_DNA"/>
</dbReference>
<comment type="caution">
    <text evidence="2">The sequence shown here is derived from an EMBL/GenBank/DDBJ whole genome shotgun (WGS) entry which is preliminary data.</text>
</comment>
<dbReference type="Pfam" id="PF04545">
    <property type="entry name" value="Sigma70_r4"/>
    <property type="match status" value="1"/>
</dbReference>
<reference evidence="2 3" key="1">
    <citation type="submission" date="2019-07" db="EMBL/GenBank/DDBJ databases">
        <title>Genomic Encyclopedia of Archaeal and Bacterial Type Strains, Phase II (KMG-II): from individual species to whole genera.</title>
        <authorList>
            <person name="Goeker M."/>
        </authorList>
    </citation>
    <scope>NUCLEOTIDE SEQUENCE [LARGE SCALE GENOMIC DNA]</scope>
    <source>
        <strain evidence="2 3">ATCC BAA-1139</strain>
    </source>
</reference>
<protein>
    <submittedName>
        <fullName evidence="2">RNA polymerase sigma factor (Sigma-70 family)</fullName>
    </submittedName>
</protein>
<dbReference type="RefSeq" id="WP_145020550.1">
    <property type="nucleotide sequence ID" value="NZ_VLLN01000007.1"/>
</dbReference>
<gene>
    <name evidence="2" type="ORF">JN12_01482</name>
</gene>
<dbReference type="GO" id="GO:0003700">
    <property type="term" value="F:DNA-binding transcription factor activity"/>
    <property type="evidence" value="ECO:0007669"/>
    <property type="project" value="InterPro"/>
</dbReference>
<accession>A0A562VPJ9</accession>
<name>A0A562VPJ9_9BACT</name>
<evidence type="ECO:0000313" key="2">
    <source>
        <dbReference type="EMBL" id="TWJ19681.1"/>
    </source>
</evidence>
<evidence type="ECO:0000259" key="1">
    <source>
        <dbReference type="Pfam" id="PF04545"/>
    </source>
</evidence>